<comment type="catalytic activity">
    <reaction evidence="1 13 16">
        <text>(2R)-3-phosphoglycerate + ATP = (2R)-3-phospho-glyceroyl phosphate + ADP</text>
        <dbReference type="Rhea" id="RHEA:14801"/>
        <dbReference type="ChEBI" id="CHEBI:30616"/>
        <dbReference type="ChEBI" id="CHEBI:57604"/>
        <dbReference type="ChEBI" id="CHEBI:58272"/>
        <dbReference type="ChEBI" id="CHEBI:456216"/>
        <dbReference type="EC" id="2.7.2.3"/>
    </reaction>
</comment>
<comment type="pathway">
    <text evidence="2 13">Carbohydrate degradation; glycolysis; pyruvate from D-glyceraldehyde 3-phosphate: step 2/5.</text>
</comment>
<feature type="binding site" evidence="13">
    <location>
        <position position="119"/>
    </location>
    <ligand>
        <name>substrate</name>
    </ligand>
</feature>
<evidence type="ECO:0000256" key="9">
    <source>
        <dbReference type="ARBA" id="ARBA00022741"/>
    </source>
</evidence>
<dbReference type="GO" id="GO:0006096">
    <property type="term" value="P:glycolytic process"/>
    <property type="evidence" value="ECO:0007669"/>
    <property type="project" value="UniProtKB-UniRule"/>
</dbReference>
<feature type="binding site" evidence="14">
    <location>
        <position position="119"/>
    </location>
    <ligand>
        <name>(2R)-3-phosphoglycerate</name>
        <dbReference type="ChEBI" id="CHEBI:58272"/>
    </ligand>
</feature>
<evidence type="ECO:0000256" key="2">
    <source>
        <dbReference type="ARBA" id="ARBA00004838"/>
    </source>
</evidence>
<evidence type="ECO:0000256" key="3">
    <source>
        <dbReference type="ARBA" id="ARBA00008982"/>
    </source>
</evidence>
<dbReference type="EC" id="2.7.2.3" evidence="5 13"/>
<evidence type="ECO:0000256" key="16">
    <source>
        <dbReference type="RuleBase" id="RU000532"/>
    </source>
</evidence>
<evidence type="ECO:0000256" key="8">
    <source>
        <dbReference type="ARBA" id="ARBA00022679"/>
    </source>
</evidence>
<protein>
    <recommendedName>
        <fullName evidence="6 13">Phosphoglycerate kinase</fullName>
        <ecNumber evidence="5 13">2.7.2.3</ecNumber>
    </recommendedName>
</protein>
<evidence type="ECO:0000256" key="13">
    <source>
        <dbReference type="HAMAP-Rule" id="MF_00145"/>
    </source>
</evidence>
<comment type="subcellular location">
    <subcellularLocation>
        <location evidence="13">Cytoplasm</location>
    </subcellularLocation>
</comment>
<evidence type="ECO:0000256" key="11">
    <source>
        <dbReference type="ARBA" id="ARBA00022840"/>
    </source>
</evidence>
<keyword evidence="18" id="KW-1185">Reference proteome</keyword>
<reference evidence="18" key="1">
    <citation type="submission" date="2020-02" db="EMBL/GenBank/DDBJ databases">
        <title>Streptomyces sp. ASO4wet.</title>
        <authorList>
            <person name="Risdian C."/>
            <person name="Landwehr W."/>
            <person name="Schupp P."/>
            <person name="Wink J."/>
        </authorList>
    </citation>
    <scope>NUCLEOTIDE SEQUENCE [LARGE SCALE GENOMIC DNA]</scope>
    <source>
        <strain evidence="18">ASO4wet</strain>
    </source>
</reference>
<evidence type="ECO:0000256" key="14">
    <source>
        <dbReference type="PIRSR" id="PIRSR000724-1"/>
    </source>
</evidence>
<sequence>MKTIDELIAGGVAGKRVFVRADLNVPLDGETITDDGRIRAAVPTIRKLADAGARVVAASHLGRPKGAPDPQFSLAPVAKRLGELLGADVTFASDTVGESATAAVEASTEGSVTLLENLRFNPGETSKDDAERAAFAGELAALADLYVGDGFGAVHRKHASVYDLPARLPHAAGGLIATEVGVLKKLTEDVKRPYAVVLGGAKVSDKLGVIEHLLHKADRILIGGGMAYTFLKAQGHEVGGSLLQEDQIPAVKGYLEQAEKLGVEFVLPVDVLVAESFPDLRTKAPASPETVPVSTIPTGLMGLDIGPETRKLYASKLADAATVFWNGPMGVFEHPDYAEGTRAVAQALLDSGSFNVVGGGDSAAAVRLLGFDENAFGHISTGGGASLEYLEGKTLPGLAALKDS</sequence>
<evidence type="ECO:0000313" key="17">
    <source>
        <dbReference type="EMBL" id="QPP09446.1"/>
    </source>
</evidence>
<dbReference type="Pfam" id="PF00162">
    <property type="entry name" value="PGK"/>
    <property type="match status" value="1"/>
</dbReference>
<dbReference type="PANTHER" id="PTHR11406:SF23">
    <property type="entry name" value="PHOSPHOGLYCERATE KINASE 1, CHLOROPLASTIC-RELATED"/>
    <property type="match status" value="1"/>
</dbReference>
<dbReference type="GO" id="GO:0004618">
    <property type="term" value="F:phosphoglycerate kinase activity"/>
    <property type="evidence" value="ECO:0007669"/>
    <property type="project" value="UniProtKB-UniRule"/>
</dbReference>
<feature type="binding site" evidence="14">
    <location>
        <position position="156"/>
    </location>
    <ligand>
        <name>(2R)-3-phosphoglycerate</name>
        <dbReference type="ChEBI" id="CHEBI:58272"/>
    </ligand>
</feature>
<keyword evidence="10 13" id="KW-0418">Kinase</keyword>
<gene>
    <name evidence="13" type="primary">pgk</name>
    <name evidence="17" type="ORF">G4Z16_26950</name>
</gene>
<dbReference type="AlphaFoldDB" id="A0A7T1WUA2"/>
<feature type="binding site" evidence="13 14">
    <location>
        <begin position="22"/>
        <end position="24"/>
    </location>
    <ligand>
        <name>substrate</name>
    </ligand>
</feature>
<dbReference type="KEGG" id="sbat:G4Z16_26950"/>
<dbReference type="PIRSF" id="PIRSF000724">
    <property type="entry name" value="Pgk"/>
    <property type="match status" value="1"/>
</dbReference>
<keyword evidence="7 13" id="KW-0963">Cytoplasm</keyword>
<dbReference type="RefSeq" id="WP_197353223.1">
    <property type="nucleotide sequence ID" value="NZ_CP048882.1"/>
</dbReference>
<dbReference type="HAMAP" id="MF_00145">
    <property type="entry name" value="Phosphoglyc_kinase"/>
    <property type="match status" value="1"/>
</dbReference>
<dbReference type="SUPFAM" id="SSF53748">
    <property type="entry name" value="Phosphoglycerate kinase"/>
    <property type="match status" value="1"/>
</dbReference>
<evidence type="ECO:0000313" key="18">
    <source>
        <dbReference type="Proteomes" id="UP000595046"/>
    </source>
</evidence>
<keyword evidence="12 13" id="KW-0324">Glycolysis</keyword>
<organism evidence="17 18">
    <name type="scientific">Streptomyces bathyalis</name>
    <dbReference type="NCBI Taxonomy" id="2710756"/>
    <lineage>
        <taxon>Bacteria</taxon>
        <taxon>Bacillati</taxon>
        <taxon>Actinomycetota</taxon>
        <taxon>Actinomycetes</taxon>
        <taxon>Kitasatosporales</taxon>
        <taxon>Streptomycetaceae</taxon>
        <taxon>Streptomyces</taxon>
    </lineage>
</organism>
<dbReference type="GO" id="GO:0043531">
    <property type="term" value="F:ADP binding"/>
    <property type="evidence" value="ECO:0007669"/>
    <property type="project" value="TreeGrafter"/>
</dbReference>
<feature type="binding site" evidence="13">
    <location>
        <position position="302"/>
    </location>
    <ligand>
        <name>ATP</name>
        <dbReference type="ChEBI" id="CHEBI:30616"/>
    </ligand>
</feature>
<feature type="binding site" evidence="13 15">
    <location>
        <position position="333"/>
    </location>
    <ligand>
        <name>ATP</name>
        <dbReference type="ChEBI" id="CHEBI:30616"/>
    </ligand>
</feature>
<accession>A0A7T1WUA2</accession>
<feature type="binding site" evidence="13">
    <location>
        <position position="37"/>
    </location>
    <ligand>
        <name>substrate</name>
    </ligand>
</feature>
<feature type="binding site" evidence="14">
    <location>
        <position position="37"/>
    </location>
    <ligand>
        <name>(2R)-3-phosphoglycerate</name>
        <dbReference type="ChEBI" id="CHEBI:58272"/>
    </ligand>
</feature>
<evidence type="ECO:0000256" key="4">
    <source>
        <dbReference type="ARBA" id="ARBA00011245"/>
    </source>
</evidence>
<evidence type="ECO:0000256" key="6">
    <source>
        <dbReference type="ARBA" id="ARBA00016471"/>
    </source>
</evidence>
<dbReference type="FunFam" id="3.40.50.1260:FF:000031">
    <property type="entry name" value="Phosphoglycerate kinase 1"/>
    <property type="match status" value="1"/>
</dbReference>
<dbReference type="InterPro" id="IPR015911">
    <property type="entry name" value="Phosphoglycerate_kinase_CS"/>
</dbReference>
<dbReference type="InterPro" id="IPR036043">
    <property type="entry name" value="Phosphoglycerate_kinase_sf"/>
</dbReference>
<name>A0A7T1WUA2_9ACTN</name>
<feature type="binding site" evidence="13 15">
    <location>
        <position position="206"/>
    </location>
    <ligand>
        <name>ATP</name>
        <dbReference type="ChEBI" id="CHEBI:30616"/>
    </ligand>
</feature>
<evidence type="ECO:0000256" key="10">
    <source>
        <dbReference type="ARBA" id="ARBA00022777"/>
    </source>
</evidence>
<evidence type="ECO:0000256" key="12">
    <source>
        <dbReference type="ARBA" id="ARBA00023152"/>
    </source>
</evidence>
<proteinExistence type="inferred from homology"/>
<dbReference type="FunFam" id="3.40.50.1260:FF:000006">
    <property type="entry name" value="Phosphoglycerate kinase"/>
    <property type="match status" value="1"/>
</dbReference>
<dbReference type="GO" id="GO:0005829">
    <property type="term" value="C:cytosol"/>
    <property type="evidence" value="ECO:0007669"/>
    <property type="project" value="TreeGrafter"/>
</dbReference>
<dbReference type="PROSITE" id="PS00111">
    <property type="entry name" value="PGLYCERATE_KINASE"/>
    <property type="match status" value="1"/>
</dbReference>
<dbReference type="InterPro" id="IPR001576">
    <property type="entry name" value="Phosphoglycerate_kinase"/>
</dbReference>
<evidence type="ECO:0000256" key="5">
    <source>
        <dbReference type="ARBA" id="ARBA00013061"/>
    </source>
</evidence>
<dbReference type="CDD" id="cd00318">
    <property type="entry name" value="Phosphoglycerate_kinase"/>
    <property type="match status" value="1"/>
</dbReference>
<feature type="binding site" evidence="13 15">
    <location>
        <begin position="359"/>
        <end position="362"/>
    </location>
    <ligand>
        <name>ATP</name>
        <dbReference type="ChEBI" id="CHEBI:30616"/>
    </ligand>
</feature>
<dbReference type="Proteomes" id="UP000595046">
    <property type="component" value="Chromosome"/>
</dbReference>
<dbReference type="GO" id="GO:0006094">
    <property type="term" value="P:gluconeogenesis"/>
    <property type="evidence" value="ECO:0007669"/>
    <property type="project" value="TreeGrafter"/>
</dbReference>
<dbReference type="PRINTS" id="PR00477">
    <property type="entry name" value="PHGLYCKINASE"/>
</dbReference>
<keyword evidence="8 13" id="KW-0808">Transferase</keyword>
<evidence type="ECO:0000256" key="7">
    <source>
        <dbReference type="ARBA" id="ARBA00022490"/>
    </source>
</evidence>
<dbReference type="PANTHER" id="PTHR11406">
    <property type="entry name" value="PHOSPHOGLYCERATE KINASE"/>
    <property type="match status" value="1"/>
</dbReference>
<dbReference type="GO" id="GO:0005524">
    <property type="term" value="F:ATP binding"/>
    <property type="evidence" value="ECO:0007669"/>
    <property type="project" value="UniProtKB-KW"/>
</dbReference>
<comment type="subunit">
    <text evidence="4 13">Monomer.</text>
</comment>
<dbReference type="InterPro" id="IPR015824">
    <property type="entry name" value="Phosphoglycerate_kinase_N"/>
</dbReference>
<evidence type="ECO:0000256" key="15">
    <source>
        <dbReference type="PIRSR" id="PIRSR000724-2"/>
    </source>
</evidence>
<comment type="similarity">
    <text evidence="3 13 16">Belongs to the phosphoglycerate kinase family.</text>
</comment>
<keyword evidence="11 13" id="KW-0067">ATP-binding</keyword>
<feature type="binding site" evidence="13 14">
    <location>
        <begin position="60"/>
        <end position="63"/>
    </location>
    <ligand>
        <name>substrate</name>
    </ligand>
</feature>
<feature type="binding site" evidence="13">
    <location>
        <position position="156"/>
    </location>
    <ligand>
        <name>substrate</name>
    </ligand>
</feature>
<dbReference type="UniPathway" id="UPA00109">
    <property type="reaction ID" value="UER00185"/>
</dbReference>
<dbReference type="EMBL" id="CP048882">
    <property type="protein sequence ID" value="QPP09446.1"/>
    <property type="molecule type" value="Genomic_DNA"/>
</dbReference>
<keyword evidence="9 13" id="KW-0547">Nucleotide-binding</keyword>
<evidence type="ECO:0000256" key="1">
    <source>
        <dbReference type="ARBA" id="ARBA00000642"/>
    </source>
</evidence>
<dbReference type="Gene3D" id="3.40.50.1260">
    <property type="entry name" value="Phosphoglycerate kinase, N-terminal domain"/>
    <property type="match status" value="2"/>
</dbReference>